<reference evidence="2 3" key="1">
    <citation type="submission" date="2017-03" db="EMBL/GenBank/DDBJ databases">
        <title>WGS assembly of Porphyra umbilicalis.</title>
        <authorList>
            <person name="Brawley S.H."/>
            <person name="Blouin N.A."/>
            <person name="Ficko-Blean E."/>
            <person name="Wheeler G.L."/>
            <person name="Lohr M."/>
            <person name="Goodson H.V."/>
            <person name="Jenkins J.W."/>
            <person name="Blaby-Haas C.E."/>
            <person name="Helliwell K.E."/>
            <person name="Chan C."/>
            <person name="Marriage T."/>
            <person name="Bhattacharya D."/>
            <person name="Klein A.S."/>
            <person name="Badis Y."/>
            <person name="Brodie J."/>
            <person name="Cao Y."/>
            <person name="Collen J."/>
            <person name="Dittami S.M."/>
            <person name="Gachon C.M."/>
            <person name="Green B.R."/>
            <person name="Karpowicz S."/>
            <person name="Kim J.W."/>
            <person name="Kudahl U."/>
            <person name="Lin S."/>
            <person name="Michel G."/>
            <person name="Mittag M."/>
            <person name="Olson B.J."/>
            <person name="Pangilinan J."/>
            <person name="Peng Y."/>
            <person name="Qiu H."/>
            <person name="Shu S."/>
            <person name="Singer J.T."/>
            <person name="Smith A.G."/>
            <person name="Sprecher B.N."/>
            <person name="Wagner V."/>
            <person name="Wang W."/>
            <person name="Wang Z.-Y."/>
            <person name="Yan J."/>
            <person name="Yarish C."/>
            <person name="Zoeuner-Riek S."/>
            <person name="Zhuang Y."/>
            <person name="Zou Y."/>
            <person name="Lindquist E.A."/>
            <person name="Grimwood J."/>
            <person name="Barry K."/>
            <person name="Rokhsar D.S."/>
            <person name="Schmutz J."/>
            <person name="Stiller J.W."/>
            <person name="Grossman A.R."/>
            <person name="Prochnik S.E."/>
        </authorList>
    </citation>
    <scope>NUCLEOTIDE SEQUENCE [LARGE SCALE GENOMIC DNA]</scope>
    <source>
        <strain evidence="2">4086291</strain>
    </source>
</reference>
<accession>A0A1X6P1N0</accession>
<feature type="compositionally biased region" description="Acidic residues" evidence="1">
    <location>
        <begin position="304"/>
        <end position="315"/>
    </location>
</feature>
<feature type="region of interest" description="Disordered" evidence="1">
    <location>
        <begin position="66"/>
        <end position="85"/>
    </location>
</feature>
<keyword evidence="3" id="KW-1185">Reference proteome</keyword>
<evidence type="ECO:0008006" key="4">
    <source>
        <dbReference type="Google" id="ProtNLM"/>
    </source>
</evidence>
<dbReference type="EMBL" id="KV918931">
    <property type="protein sequence ID" value="OSX74791.1"/>
    <property type="molecule type" value="Genomic_DNA"/>
</dbReference>
<proteinExistence type="predicted"/>
<dbReference type="AlphaFoldDB" id="A0A1X6P1N0"/>
<gene>
    <name evidence="2" type="ORF">BU14_0268s0032</name>
</gene>
<evidence type="ECO:0000256" key="1">
    <source>
        <dbReference type="SAM" id="MobiDB-lite"/>
    </source>
</evidence>
<organism evidence="2 3">
    <name type="scientific">Porphyra umbilicalis</name>
    <name type="common">Purple laver</name>
    <name type="synonym">Red alga</name>
    <dbReference type="NCBI Taxonomy" id="2786"/>
    <lineage>
        <taxon>Eukaryota</taxon>
        <taxon>Rhodophyta</taxon>
        <taxon>Bangiophyceae</taxon>
        <taxon>Bangiales</taxon>
        <taxon>Bangiaceae</taxon>
        <taxon>Porphyra</taxon>
    </lineage>
</organism>
<name>A0A1X6P1N0_PORUM</name>
<dbReference type="PANTHER" id="PTHR34305">
    <property type="entry name" value="EXPRESSED PROTEIN"/>
    <property type="match status" value="1"/>
</dbReference>
<dbReference type="OrthoDB" id="5598737at2759"/>
<dbReference type="Proteomes" id="UP000218209">
    <property type="component" value="Unassembled WGS sequence"/>
</dbReference>
<feature type="compositionally biased region" description="Gly residues" evidence="1">
    <location>
        <begin position="316"/>
        <end position="325"/>
    </location>
</feature>
<feature type="region of interest" description="Disordered" evidence="1">
    <location>
        <begin position="729"/>
        <end position="756"/>
    </location>
</feature>
<dbReference type="PANTHER" id="PTHR34305:SF1">
    <property type="entry name" value="SWIM-TYPE DOMAIN-CONTAINING PROTEIN"/>
    <property type="match status" value="1"/>
</dbReference>
<protein>
    <recommendedName>
        <fullName evidence="4">HMG domain-containing protein</fullName>
    </recommendedName>
</protein>
<evidence type="ECO:0000313" key="3">
    <source>
        <dbReference type="Proteomes" id="UP000218209"/>
    </source>
</evidence>
<sequence>MEPRDVFYTTVEDLQSALSLTTAESVVHAHAQLNHDGDVVFVDADDLRRAPAAAALASTPPDPRLSFIERPGGYPRRGPGRKKGSGLDLRESLLKVLLVLLSTSAYMNLMELFAPDELVHVNLKGLRDLRYKLSKITDKALRTRAWDLSRSGAVGVLIKYGTGGSRDDRGRHLAVAVEVSLTKDGVVCVCSEAEKCLGEGGCSMQEPMYKALDEVRLAAGVTMADLFVILGASRRMRSRAVGRAVLYGPSTCVVRMQGGSWLYAVVRKTRTANWICFSCRTADGSCQHAAAASAAARGGAADASESEGGSDDDNAGGDGSAGDGRGPMEHGNGRGKQAWQDASGLAVEGRRPDRGKQTPQSLLPRHIVPPLAAQAERATILLALQDPSITLFFPAAVKCPYCHVERLTDRTLREVLVECGEGVASGVVYTWRCHSCNYRVIPDGRDRGIVFTSSSTAYSEVFLFEMSVNLSRNGSSLRSSAYLRDAYRELSSDHVYPDAKDKLGSVTTLRKAIILYLSLVIAGVPAEVTRCSQCVRPDGSYAIICFDGLQLGYRLKFMVPFLRSSTKISPISRASVYARVIKDEALSKALGGVLSATASEKKVTITTLTAMRGNVMAFILLTGYVEVDGNVNTFAGSTLPKKGRKQDRGWDPIEDGGVRTELIGFLRFFFVCRRAARALAMIILGGPVDLLRRVPRPLIAAVQASAADFSDDADQVSGGVSAVDTLEVGNEGAHHGGSPAGRGAEVDDDGAASEGGSVVTDDSLASDGELSDNGAVNVLESCTDEDFRAGPGYVPPTGAWDDDAPLRFYAEQFGEPALADTGGASGAVQIRKLVLPLRAGAPCTAASALKVLDFVRAVVVDPFTVWAPTDDWSAVHAVFDCLLSDDFSVAHLSDVVARSDVSELRLLRGAVTCLAPTLCADVEVRRVFAELLLCLVETCGDYDDFVADAPPANADSMLPCGSDSDGDGSSDDEGISKTAMTLAHPDQVFTPQQYTRTWLLPEATAAAYDAAHGLPAGHVENFLRTGVWAPGLPLIRSLPGFVGASSAQTDFPDCQHDMGKQKSHTGGTFGGFCTCTHPKCLGVVVLDQSESQRMPIEFVVQRFATLPDTIIYDFACAALKTALVRLPHVAKKVSLRVDRFHWRKNHTLCSKAMSPDSYVSMDGANTSSSEERNALSRRQQHHLRQMKQDHFIIFTVYQQALSNVVAMYRDSATKETTIKWPEWYRRTLVDNEDE</sequence>
<feature type="region of interest" description="Disordered" evidence="1">
    <location>
        <begin position="1160"/>
        <end position="1180"/>
    </location>
</feature>
<evidence type="ECO:0000313" key="2">
    <source>
        <dbReference type="EMBL" id="OSX74791.1"/>
    </source>
</evidence>
<feature type="region of interest" description="Disordered" evidence="1">
    <location>
        <begin position="298"/>
        <end position="365"/>
    </location>
</feature>